<sequence length="114" mass="12930">MTYNFTLVLSGINQVSEDLDAAIDAVFQAGCDDATLCFRDLIPYLEFDQEATSFREAVISAIHQVETINDVIKVERIEADDLVTASEIARRINKSREYIRLYQITNNNILKIAK</sequence>
<gene>
    <name evidence="1" type="ORF">AsFPU1_4136</name>
</gene>
<dbReference type="RefSeq" id="WP_227873440.1">
    <property type="nucleotide sequence ID" value="NZ_BDQK01000017.1"/>
</dbReference>
<dbReference type="EMBL" id="BDQK01000017">
    <property type="protein sequence ID" value="GBF82702.1"/>
    <property type="molecule type" value="Genomic_DNA"/>
</dbReference>
<accession>A0A401IN88</accession>
<keyword evidence="2" id="KW-1185">Reference proteome</keyword>
<protein>
    <submittedName>
        <fullName evidence="1">Uncharacterized protein</fullName>
    </submittedName>
</protein>
<reference evidence="2" key="1">
    <citation type="submission" date="2017-05" db="EMBL/GenBank/DDBJ databases">
        <title>Physiological properties and genetic analysis related to exopolysaccharide production of fresh-water unicellular cyanobacterium Aphanothece sacrum, Suizenji Nori, that has been cultured as a food source in Japan.</title>
        <authorList>
            <person name="Kanesaki Y."/>
            <person name="Yoshikawa S."/>
            <person name="Ohki K."/>
        </authorList>
    </citation>
    <scope>NUCLEOTIDE SEQUENCE [LARGE SCALE GENOMIC DNA]</scope>
    <source>
        <strain evidence="2">FPU1</strain>
    </source>
</reference>
<evidence type="ECO:0000313" key="2">
    <source>
        <dbReference type="Proteomes" id="UP000287247"/>
    </source>
</evidence>
<proteinExistence type="predicted"/>
<comment type="caution">
    <text evidence="1">The sequence shown here is derived from an EMBL/GenBank/DDBJ whole genome shotgun (WGS) entry which is preliminary data.</text>
</comment>
<dbReference type="Proteomes" id="UP000287247">
    <property type="component" value="Unassembled WGS sequence"/>
</dbReference>
<dbReference type="AlphaFoldDB" id="A0A401IN88"/>
<organism evidence="1 2">
    <name type="scientific">Aphanothece sacrum FPU1</name>
    <dbReference type="NCBI Taxonomy" id="1920663"/>
    <lineage>
        <taxon>Bacteria</taxon>
        <taxon>Bacillati</taxon>
        <taxon>Cyanobacteriota</taxon>
        <taxon>Cyanophyceae</taxon>
        <taxon>Oscillatoriophycideae</taxon>
        <taxon>Chroococcales</taxon>
        <taxon>Aphanothecaceae</taxon>
        <taxon>Aphanothece</taxon>
    </lineage>
</organism>
<evidence type="ECO:0000313" key="1">
    <source>
        <dbReference type="EMBL" id="GBF82702.1"/>
    </source>
</evidence>
<name>A0A401IN88_APHSA</name>